<dbReference type="EMBL" id="JAGIKT010000022">
    <property type="protein sequence ID" value="MBP0111765.1"/>
    <property type="molecule type" value="Genomic_DNA"/>
</dbReference>
<proteinExistence type="predicted"/>
<accession>A0A2U3PW23</accession>
<dbReference type="AlphaFoldDB" id="A0A2U3PW23"/>
<dbReference type="EMBL" id="LS398110">
    <property type="protein sequence ID" value="SPP93334.1"/>
    <property type="molecule type" value="Genomic_DNA"/>
</dbReference>
<keyword evidence="1" id="KW-0732">Signal</keyword>
<dbReference type="Proteomes" id="UP000246085">
    <property type="component" value="Chromosome BRAD3257"/>
</dbReference>
<keyword evidence="5" id="KW-1185">Reference proteome</keyword>
<dbReference type="Proteomes" id="UP000669317">
    <property type="component" value="Unassembled WGS sequence"/>
</dbReference>
<evidence type="ECO:0000256" key="1">
    <source>
        <dbReference type="SAM" id="SignalP"/>
    </source>
</evidence>
<dbReference type="PROSITE" id="PS51257">
    <property type="entry name" value="PROKAR_LIPOPROTEIN"/>
    <property type="match status" value="1"/>
</dbReference>
<evidence type="ECO:0000313" key="3">
    <source>
        <dbReference type="EMBL" id="SPP93334.1"/>
    </source>
</evidence>
<dbReference type="RefSeq" id="WP_129145353.1">
    <property type="nucleotide sequence ID" value="NZ_JAGIKT010000022.1"/>
</dbReference>
<feature type="signal peptide" evidence="1">
    <location>
        <begin position="1"/>
        <end position="31"/>
    </location>
</feature>
<sequence length="111" mass="12058">MDRSCRHSSSRYRAVTASMLICLLSAGACHAGCPNDYAKLDGHAEQATDAFNSAGASSRCMTARALVRAEQMLLSFVEDYQVQCVLDQEIIDVQRRRLSKAMAAQDGSCGH</sequence>
<feature type="chain" id="PRO_5041086731" description="Lipoprotein" evidence="1">
    <location>
        <begin position="32"/>
        <end position="111"/>
    </location>
</feature>
<evidence type="ECO:0008006" key="6">
    <source>
        <dbReference type="Google" id="ProtNLM"/>
    </source>
</evidence>
<evidence type="ECO:0000313" key="2">
    <source>
        <dbReference type="EMBL" id="MBP0111765.1"/>
    </source>
</evidence>
<reference evidence="2 5" key="2">
    <citation type="submission" date="2021-03" db="EMBL/GenBank/DDBJ databases">
        <title>Genome Sequence of Bradyrhizobium vignae strain ISRA400.</title>
        <authorList>
            <person name="Tisa L.S."/>
            <person name="Svistoonoff S."/>
            <person name="Hocher V."/>
            <person name="Fall S."/>
            <person name="Zaiya A."/>
            <person name="Naing D."/>
            <person name="Niang N."/>
            <person name="Diouf A."/>
            <person name="Dasylva M.C."/>
            <person name="Toure O."/>
            <person name="Gueye M."/>
            <person name="Gully D."/>
            <person name="Tisseyre P."/>
            <person name="Simpson S."/>
            <person name="Morris K."/>
            <person name="Thomas W.K."/>
        </authorList>
    </citation>
    <scope>NUCLEOTIDE SEQUENCE [LARGE SCALE GENOMIC DNA]</scope>
    <source>
        <strain evidence="2 5">ISRA400</strain>
    </source>
</reference>
<evidence type="ECO:0000313" key="5">
    <source>
        <dbReference type="Proteomes" id="UP000669317"/>
    </source>
</evidence>
<gene>
    <name evidence="3" type="ORF">BRAD3257_2257</name>
    <name evidence="2" type="ORF">JWS04_11865</name>
</gene>
<protein>
    <recommendedName>
        <fullName evidence="6">Lipoprotein</fullName>
    </recommendedName>
</protein>
<name>A0A2U3PW23_9BRAD</name>
<evidence type="ECO:0000313" key="4">
    <source>
        <dbReference type="Proteomes" id="UP000246085"/>
    </source>
</evidence>
<reference evidence="3 4" key="1">
    <citation type="submission" date="2018-03" db="EMBL/GenBank/DDBJ databases">
        <authorList>
            <person name="Gully D."/>
        </authorList>
    </citation>
    <scope>NUCLEOTIDE SEQUENCE [LARGE SCALE GENOMIC DNA]</scope>
    <source>
        <strain evidence="3">ORS3257</strain>
    </source>
</reference>
<organism evidence="3 4">
    <name type="scientific">Bradyrhizobium vignae</name>
    <dbReference type="NCBI Taxonomy" id="1549949"/>
    <lineage>
        <taxon>Bacteria</taxon>
        <taxon>Pseudomonadati</taxon>
        <taxon>Pseudomonadota</taxon>
        <taxon>Alphaproteobacteria</taxon>
        <taxon>Hyphomicrobiales</taxon>
        <taxon>Nitrobacteraceae</taxon>
        <taxon>Bradyrhizobium</taxon>
    </lineage>
</organism>
<dbReference type="KEGG" id="bvz:BRAD3257_2257"/>
<accession>A0A4Q0QHS1</accession>